<evidence type="ECO:0000313" key="3">
    <source>
        <dbReference type="Proteomes" id="UP000815677"/>
    </source>
</evidence>
<dbReference type="Proteomes" id="UP000815677">
    <property type="component" value="Unassembled WGS sequence"/>
</dbReference>
<accession>A0ABQ0LL99</accession>
<feature type="region of interest" description="Disordered" evidence="1">
    <location>
        <begin position="155"/>
        <end position="190"/>
    </location>
</feature>
<evidence type="ECO:0000313" key="2">
    <source>
        <dbReference type="EMBL" id="GAT51872.1"/>
    </source>
</evidence>
<dbReference type="EMBL" id="DF847446">
    <property type="protein sequence ID" value="GAT51872.1"/>
    <property type="molecule type" value="Genomic_DNA"/>
</dbReference>
<organism evidence="2 3">
    <name type="scientific">Mycena chlorophos</name>
    <name type="common">Agaric fungus</name>
    <name type="synonym">Agaricus chlorophos</name>
    <dbReference type="NCBI Taxonomy" id="658473"/>
    <lineage>
        <taxon>Eukaryota</taxon>
        <taxon>Fungi</taxon>
        <taxon>Dikarya</taxon>
        <taxon>Basidiomycota</taxon>
        <taxon>Agaricomycotina</taxon>
        <taxon>Agaricomycetes</taxon>
        <taxon>Agaricomycetidae</taxon>
        <taxon>Agaricales</taxon>
        <taxon>Marasmiineae</taxon>
        <taxon>Mycenaceae</taxon>
        <taxon>Mycena</taxon>
    </lineage>
</organism>
<reference evidence="2" key="1">
    <citation type="submission" date="2014-09" db="EMBL/GenBank/DDBJ databases">
        <title>Genome sequence of the luminous mushroom Mycena chlorophos for searching fungal bioluminescence genes.</title>
        <authorList>
            <person name="Tanaka Y."/>
            <person name="Kasuga D."/>
            <person name="Oba Y."/>
            <person name="Hase S."/>
            <person name="Sato K."/>
            <person name="Oba Y."/>
            <person name="Sakakibara Y."/>
        </authorList>
    </citation>
    <scope>NUCLEOTIDE SEQUENCE</scope>
</reference>
<feature type="region of interest" description="Disordered" evidence="1">
    <location>
        <begin position="73"/>
        <end position="113"/>
    </location>
</feature>
<keyword evidence="3" id="KW-1185">Reference proteome</keyword>
<feature type="compositionally biased region" description="Low complexity" evidence="1">
    <location>
        <begin position="173"/>
        <end position="183"/>
    </location>
</feature>
<gene>
    <name evidence="2" type="ORF">MCHLO_08975</name>
</gene>
<evidence type="ECO:0000256" key="1">
    <source>
        <dbReference type="SAM" id="MobiDB-lite"/>
    </source>
</evidence>
<proteinExistence type="predicted"/>
<sequence length="418" mass="45160">MCLRGRAPAASKTWSFPSSLSIHSLFRQRLPTCTSYDPALPTLAVTSRWQGRKGAARKVGPIHGHRFQRVLAPSAASPRLSRAPKRLPASLGDKRSPGNTNEHPRSILLSPCRGPRPPIFTNASLGAHNRVLEHRICRRTLLSTSVKRGDPGAVVGTLGSLSQPRPFPPTPLALPNTPTPSSLDEGTSTRRWPSRGILHCRRASFDEEGLRMVSAPPPFSVPLGCARILVRLHPRRAALQRHDAVASLRLQGMASCQRCSLSMRSVWSRTIQAPSYSRSTVEHPTSFQLHLRYGKTLDVWVPVPGLVRGGAACVGIGSGPSRVVCGAILVSLRTLERPIGRVFEGPLFLQQSSAMSSAASPSWNRRCATTSSGSPPHSPCSLLFAIVRAGCDPGERIHRQRGHVIRSHTSLAVFGASS</sequence>
<protein>
    <submittedName>
        <fullName evidence="2">Uncharacterized protein</fullName>
    </submittedName>
</protein>
<name>A0ABQ0LL99_MYCCL</name>